<dbReference type="PANTHER" id="PTHR43794:SF11">
    <property type="entry name" value="AMIDOHYDROLASE-RELATED DOMAIN-CONTAINING PROTEIN"/>
    <property type="match status" value="1"/>
</dbReference>
<proteinExistence type="predicted"/>
<gene>
    <name evidence="3" type="ORF">BAQU_1477</name>
</gene>
<dbReference type="Proteomes" id="UP000216451">
    <property type="component" value="Unassembled WGS sequence"/>
</dbReference>
<keyword evidence="1" id="KW-0378">Hydrolase</keyword>
<dbReference type="NCBIfam" id="NF006681">
    <property type="entry name" value="PRK09229.1-2"/>
    <property type="match status" value="1"/>
</dbReference>
<organism evidence="3 4">
    <name type="scientific">Bifidobacterium aquikefiri</name>
    <dbReference type="NCBI Taxonomy" id="1653207"/>
    <lineage>
        <taxon>Bacteria</taxon>
        <taxon>Bacillati</taxon>
        <taxon>Actinomycetota</taxon>
        <taxon>Actinomycetes</taxon>
        <taxon>Bifidobacteriales</taxon>
        <taxon>Bifidobacteriaceae</taxon>
        <taxon>Bifidobacterium</taxon>
    </lineage>
</organism>
<dbReference type="Pfam" id="PF01979">
    <property type="entry name" value="Amidohydro_1"/>
    <property type="match status" value="1"/>
</dbReference>
<dbReference type="AlphaFoldDB" id="A0A261G2U4"/>
<dbReference type="SUPFAM" id="SSF51338">
    <property type="entry name" value="Composite domain of metallo-dependent hydrolases"/>
    <property type="match status" value="1"/>
</dbReference>
<dbReference type="GeneID" id="98296142"/>
<evidence type="ECO:0000313" key="4">
    <source>
        <dbReference type="Proteomes" id="UP000216451"/>
    </source>
</evidence>
<keyword evidence="4" id="KW-1185">Reference proteome</keyword>
<evidence type="ECO:0000259" key="2">
    <source>
        <dbReference type="Pfam" id="PF01979"/>
    </source>
</evidence>
<dbReference type="InterPro" id="IPR011059">
    <property type="entry name" value="Metal-dep_hydrolase_composite"/>
</dbReference>
<dbReference type="Gene3D" id="3.20.20.140">
    <property type="entry name" value="Metal-dependent hydrolases"/>
    <property type="match status" value="1"/>
</dbReference>
<name>A0A261G2U4_9BIFI</name>
<feature type="domain" description="Amidohydrolase-related" evidence="2">
    <location>
        <begin position="71"/>
        <end position="443"/>
    </location>
</feature>
<protein>
    <submittedName>
        <fullName evidence="3">N-formimino-L-glutamate deiminase</fullName>
    </submittedName>
</protein>
<dbReference type="SUPFAM" id="SSF51556">
    <property type="entry name" value="Metallo-dependent hydrolases"/>
    <property type="match status" value="1"/>
</dbReference>
<accession>A0A261G2U4</accession>
<dbReference type="EMBL" id="MWXA01000007">
    <property type="protein sequence ID" value="OZG65739.1"/>
    <property type="molecule type" value="Genomic_DNA"/>
</dbReference>
<evidence type="ECO:0000256" key="1">
    <source>
        <dbReference type="ARBA" id="ARBA00022801"/>
    </source>
</evidence>
<dbReference type="GO" id="GO:0016810">
    <property type="term" value="F:hydrolase activity, acting on carbon-nitrogen (but not peptide) bonds"/>
    <property type="evidence" value="ECO:0007669"/>
    <property type="project" value="InterPro"/>
</dbReference>
<reference evidence="3 4" key="1">
    <citation type="journal article" date="2017" name="BMC Genomics">
        <title>Comparative genomic and phylogenomic analyses of the Bifidobacteriaceae family.</title>
        <authorList>
            <person name="Lugli G.A."/>
            <person name="Milani C."/>
            <person name="Turroni F."/>
            <person name="Duranti S."/>
            <person name="Mancabelli L."/>
            <person name="Mangifesta M."/>
            <person name="Ferrario C."/>
            <person name="Modesto M."/>
            <person name="Mattarelli P."/>
            <person name="Jiri K."/>
            <person name="van Sinderen D."/>
            <person name="Ventura M."/>
        </authorList>
    </citation>
    <scope>NUCLEOTIDE SEQUENCE [LARGE SCALE GENOMIC DNA]</scope>
    <source>
        <strain evidence="3 4">LMG 28769</strain>
    </source>
</reference>
<dbReference type="RefSeq" id="WP_094694351.1">
    <property type="nucleotide sequence ID" value="NZ_CALENZ010000016.1"/>
</dbReference>
<dbReference type="Gene3D" id="2.30.40.10">
    <property type="entry name" value="Urease, subunit C, domain 1"/>
    <property type="match status" value="1"/>
</dbReference>
<sequence>MTENNEIFVSQRFPFNRHVPMQPSQLAYWAPCVWKDNKVRSSTRIIVQEGVIAKIECNVPKRAEDIALHGMVIPGAANCHAHTFHRALRGLGKEGGTFWKWRETMYHVAHGLTPELYYCFARAVYTEMVMHGYTTVAEFHYIHHHSDGSPYEDPNIFGKALIQAALDSGIRLTLLDACYLHADVEGSSLGRYQKRFGDGSVAQWQERAEALDDEIVSRDYPTIQIGAAVHSVRACTLEEIAAVTAWAQSGKGHPLHVHLSEQIAENESCRKYTGMTPTQLLNQAGFWGPESVAVHATHMEHNDISILEASGSSVAMCPTTEADLADGIGPARMFQEHGIPLCVGSDECVCIDPFEEIRLLDAHERLASGNRDAFSPEELLNNLTAVGQAACGWKRSGLLREGYNADFIAIDMESLRTAGSSPESVPITAVGEDVSDVVINGRQIVQNKRHSSGISAARDIANISEIIRN</sequence>
<evidence type="ECO:0000313" key="3">
    <source>
        <dbReference type="EMBL" id="OZG65739.1"/>
    </source>
</evidence>
<dbReference type="InterPro" id="IPR032466">
    <property type="entry name" value="Metal_Hydrolase"/>
</dbReference>
<dbReference type="PANTHER" id="PTHR43794">
    <property type="entry name" value="AMINOHYDROLASE SSNA-RELATED"/>
    <property type="match status" value="1"/>
</dbReference>
<dbReference type="InterPro" id="IPR006680">
    <property type="entry name" value="Amidohydro-rel"/>
</dbReference>
<dbReference type="InterPro" id="IPR050287">
    <property type="entry name" value="MTA/SAH_deaminase"/>
</dbReference>
<comment type="caution">
    <text evidence="3">The sequence shown here is derived from an EMBL/GenBank/DDBJ whole genome shotgun (WGS) entry which is preliminary data.</text>
</comment>